<comment type="similarity">
    <text evidence="10">Belongs to the binding-protein-dependent transport system permease family. OppBC subfamily.</text>
</comment>
<keyword evidence="5 12" id="KW-0812">Transmembrane</keyword>
<sequence length="504" mass="57127">MINTFIQDPYWRAICTRFFRHKTGVAGTVVFLFLTFLGIYAPFFASSKPLFVLYDNEPYFPLFRYLFYKGFYTKGIDLFFNLAMFFIPLFLCTFLVPKKTGRALRMTALTAFILLFLLVESGFVENPAKSRHSVPTESGEASLNFALEIQEASPYGRLNLLLEHILSKKRHDALAPLLPDYIREVQSFRKEAKDLKLPTNYQNSLAHEEQTLSLLKERVEMEGSDSKARKEDLEEIAYINERREWIENESLRVSWIVMPLIRPFHWEDGAGGDRFFNRIADITDKTRINRKDLFASLLFGIRISLVVGVLSIAISLLIGIPIGAIAGYFAGKTDLLICRLIEIWESMPAFFMLLMIIAVMQSKSIFIVILIIGLFGWTSFSRFIRGEFFKQRSLSYVDACLVLGLPKKRIIFSHILPNAIPPVLTLLPFAIMGAISSEAGLSFLGLGEEGSCSLGVLMDEGRSSFPGESYLLWPPAFVLTVFLIAIALVGDALRDTLDPKGFRF</sequence>
<dbReference type="AlphaFoldDB" id="A0A0H5DSV4"/>
<protein>
    <recommendedName>
        <fullName evidence="11">Oligopeptide transport system permease protein OppC</fullName>
    </recommendedName>
</protein>
<evidence type="ECO:0000313" key="14">
    <source>
        <dbReference type="EMBL" id="CRX38894.1"/>
    </source>
</evidence>
<dbReference type="EMBL" id="CWGJ01000025">
    <property type="protein sequence ID" value="CRX38894.1"/>
    <property type="molecule type" value="Genomic_DNA"/>
</dbReference>
<dbReference type="PROSITE" id="PS50928">
    <property type="entry name" value="ABC_TM1"/>
    <property type="match status" value="1"/>
</dbReference>
<feature type="transmembrane region" description="Helical" evidence="12">
    <location>
        <begin position="25"/>
        <end position="45"/>
    </location>
</feature>
<dbReference type="GO" id="GO:0055085">
    <property type="term" value="P:transmembrane transport"/>
    <property type="evidence" value="ECO:0007669"/>
    <property type="project" value="InterPro"/>
</dbReference>
<evidence type="ECO:0000256" key="8">
    <source>
        <dbReference type="ARBA" id="ARBA00022989"/>
    </source>
</evidence>
<evidence type="ECO:0000313" key="15">
    <source>
        <dbReference type="Proteomes" id="UP000220251"/>
    </source>
</evidence>
<dbReference type="Gene3D" id="1.10.3720.10">
    <property type="entry name" value="MetI-like"/>
    <property type="match status" value="1"/>
</dbReference>
<keyword evidence="8 12" id="KW-1133">Transmembrane helix</keyword>
<feature type="transmembrane region" description="Helical" evidence="12">
    <location>
        <begin position="305"/>
        <end position="329"/>
    </location>
</feature>
<evidence type="ECO:0000256" key="10">
    <source>
        <dbReference type="ARBA" id="ARBA00024202"/>
    </source>
</evidence>
<dbReference type="OrthoDB" id="9783218at2"/>
<evidence type="ECO:0000256" key="12">
    <source>
        <dbReference type="RuleBase" id="RU363032"/>
    </source>
</evidence>
<evidence type="ECO:0000256" key="2">
    <source>
        <dbReference type="ARBA" id="ARBA00022448"/>
    </source>
</evidence>
<keyword evidence="6" id="KW-0571">Peptide transport</keyword>
<evidence type="ECO:0000256" key="3">
    <source>
        <dbReference type="ARBA" id="ARBA00022475"/>
    </source>
</evidence>
<evidence type="ECO:0000256" key="9">
    <source>
        <dbReference type="ARBA" id="ARBA00023136"/>
    </source>
</evidence>
<dbReference type="InterPro" id="IPR000515">
    <property type="entry name" value="MetI-like"/>
</dbReference>
<dbReference type="CDD" id="cd06261">
    <property type="entry name" value="TM_PBP2"/>
    <property type="match status" value="1"/>
</dbReference>
<dbReference type="PANTHER" id="PTHR43386:SF2">
    <property type="entry name" value="OLIGOPEPTIDE TRANSPORT SYSTEM PERMEASE PROTEIN OPPC"/>
    <property type="match status" value="1"/>
</dbReference>
<evidence type="ECO:0000256" key="6">
    <source>
        <dbReference type="ARBA" id="ARBA00022856"/>
    </source>
</evidence>
<evidence type="ECO:0000259" key="13">
    <source>
        <dbReference type="PROSITE" id="PS50928"/>
    </source>
</evidence>
<gene>
    <name evidence="14" type="primary">oppC</name>
    <name evidence="14" type="ORF">ELAC_1566</name>
</gene>
<dbReference type="RefSeq" id="WP_098038756.1">
    <property type="nucleotide sequence ID" value="NZ_CWGJ01000025.1"/>
</dbReference>
<dbReference type="InterPro" id="IPR035906">
    <property type="entry name" value="MetI-like_sf"/>
</dbReference>
<evidence type="ECO:0000256" key="1">
    <source>
        <dbReference type="ARBA" id="ARBA00004429"/>
    </source>
</evidence>
<organism evidence="14 15">
    <name type="scientific">Estrella lausannensis</name>
    <dbReference type="NCBI Taxonomy" id="483423"/>
    <lineage>
        <taxon>Bacteria</taxon>
        <taxon>Pseudomonadati</taxon>
        <taxon>Chlamydiota</taxon>
        <taxon>Chlamydiia</taxon>
        <taxon>Parachlamydiales</taxon>
        <taxon>Candidatus Criblamydiaceae</taxon>
        <taxon>Estrella</taxon>
    </lineage>
</organism>
<dbReference type="GO" id="GO:0015833">
    <property type="term" value="P:peptide transport"/>
    <property type="evidence" value="ECO:0007669"/>
    <property type="project" value="UniProtKB-KW"/>
</dbReference>
<keyword evidence="15" id="KW-1185">Reference proteome</keyword>
<keyword evidence="2 12" id="KW-0813">Transport</keyword>
<evidence type="ECO:0000256" key="11">
    <source>
        <dbReference type="ARBA" id="ARBA00072251"/>
    </source>
</evidence>
<dbReference type="Pfam" id="PF00528">
    <property type="entry name" value="BPD_transp_1"/>
    <property type="match status" value="1"/>
</dbReference>
<dbReference type="SUPFAM" id="SSF161098">
    <property type="entry name" value="MetI-like"/>
    <property type="match status" value="1"/>
</dbReference>
<dbReference type="GO" id="GO:0015031">
    <property type="term" value="P:protein transport"/>
    <property type="evidence" value="ECO:0007669"/>
    <property type="project" value="UniProtKB-KW"/>
</dbReference>
<proteinExistence type="inferred from homology"/>
<feature type="transmembrane region" description="Helical" evidence="12">
    <location>
        <begin position="78"/>
        <end position="96"/>
    </location>
</feature>
<dbReference type="GO" id="GO:0005886">
    <property type="term" value="C:plasma membrane"/>
    <property type="evidence" value="ECO:0007669"/>
    <property type="project" value="UniProtKB-SubCell"/>
</dbReference>
<feature type="transmembrane region" description="Helical" evidence="12">
    <location>
        <begin position="472"/>
        <end position="493"/>
    </location>
</feature>
<dbReference type="PANTHER" id="PTHR43386">
    <property type="entry name" value="OLIGOPEPTIDE TRANSPORT SYSTEM PERMEASE PROTEIN APPC"/>
    <property type="match status" value="1"/>
</dbReference>
<keyword evidence="4" id="KW-0997">Cell inner membrane</keyword>
<keyword evidence="9 12" id="KW-0472">Membrane</keyword>
<dbReference type="InterPro" id="IPR050366">
    <property type="entry name" value="BP-dependent_transpt_permease"/>
</dbReference>
<accession>A0A0H5DSV4</accession>
<name>A0A0H5DSV4_9BACT</name>
<dbReference type="Pfam" id="PF12911">
    <property type="entry name" value="OppC_N"/>
    <property type="match status" value="1"/>
</dbReference>
<keyword evidence="3" id="KW-1003">Cell membrane</keyword>
<evidence type="ECO:0000256" key="4">
    <source>
        <dbReference type="ARBA" id="ARBA00022519"/>
    </source>
</evidence>
<dbReference type="Proteomes" id="UP000220251">
    <property type="component" value="Unassembled WGS sequence"/>
</dbReference>
<keyword evidence="7" id="KW-0653">Protein transport</keyword>
<evidence type="ECO:0000256" key="5">
    <source>
        <dbReference type="ARBA" id="ARBA00022692"/>
    </source>
</evidence>
<dbReference type="InterPro" id="IPR025966">
    <property type="entry name" value="OppC_N"/>
</dbReference>
<evidence type="ECO:0000256" key="7">
    <source>
        <dbReference type="ARBA" id="ARBA00022927"/>
    </source>
</evidence>
<reference evidence="15" key="1">
    <citation type="submission" date="2015-06" db="EMBL/GenBank/DDBJ databases">
        <authorList>
            <person name="Bertelli C."/>
        </authorList>
    </citation>
    <scope>NUCLEOTIDE SEQUENCE [LARGE SCALE GENOMIC DNA]</scope>
    <source>
        <strain evidence="15">CRIB-30</strain>
    </source>
</reference>
<feature type="domain" description="ABC transmembrane type-1" evidence="13">
    <location>
        <begin position="301"/>
        <end position="494"/>
    </location>
</feature>
<comment type="subcellular location">
    <subcellularLocation>
        <location evidence="1">Cell inner membrane</location>
        <topology evidence="1">Multi-pass membrane protein</topology>
    </subcellularLocation>
    <subcellularLocation>
        <location evidence="12">Cell membrane</location>
        <topology evidence="12">Multi-pass membrane protein</topology>
    </subcellularLocation>
</comment>
<feature type="transmembrane region" description="Helical" evidence="12">
    <location>
        <begin position="415"/>
        <end position="435"/>
    </location>
</feature>